<dbReference type="VEuPathDB" id="VectorBase:SSCA004707"/>
<proteinExistence type="predicted"/>
<comment type="caution">
    <text evidence="2">The sequence shown here is derived from an EMBL/GenBank/DDBJ whole genome shotgun (WGS) entry which is preliminary data.</text>
</comment>
<organism evidence="2 3">
    <name type="scientific">Sarcoptes scabiei</name>
    <name type="common">Itch mite</name>
    <name type="synonym">Acarus scabiei</name>
    <dbReference type="NCBI Taxonomy" id="52283"/>
    <lineage>
        <taxon>Eukaryota</taxon>
        <taxon>Metazoa</taxon>
        <taxon>Ecdysozoa</taxon>
        <taxon>Arthropoda</taxon>
        <taxon>Chelicerata</taxon>
        <taxon>Arachnida</taxon>
        <taxon>Acari</taxon>
        <taxon>Acariformes</taxon>
        <taxon>Sarcoptiformes</taxon>
        <taxon>Astigmata</taxon>
        <taxon>Psoroptidia</taxon>
        <taxon>Sarcoptoidea</taxon>
        <taxon>Sarcoptidae</taxon>
        <taxon>Sarcoptinae</taxon>
        <taxon>Sarcoptes</taxon>
    </lineage>
</organism>
<reference evidence="2 3" key="1">
    <citation type="journal article" date="2015" name="Parasit. Vectors">
        <title>Draft genome of the scabies mite.</title>
        <authorList>
            <person name="Rider S.D.Jr."/>
            <person name="Morgan M.S."/>
            <person name="Arlian L.G."/>
        </authorList>
    </citation>
    <scope>NUCLEOTIDE SEQUENCE [LARGE SCALE GENOMIC DNA]</scope>
    <source>
        <strain evidence="2">Arlian Lab</strain>
    </source>
</reference>
<evidence type="ECO:0000256" key="1">
    <source>
        <dbReference type="SAM" id="MobiDB-lite"/>
    </source>
</evidence>
<dbReference type="Proteomes" id="UP000616769">
    <property type="component" value="Unassembled WGS sequence"/>
</dbReference>
<protein>
    <submittedName>
        <fullName evidence="2">Uncharacterized protein</fullName>
    </submittedName>
</protein>
<accession>A0A132A9L8</accession>
<dbReference type="EMBL" id="JXLN01011344">
    <property type="protein sequence ID" value="KPM07130.1"/>
    <property type="molecule type" value="Genomic_DNA"/>
</dbReference>
<gene>
    <name evidence="2" type="ORF">QR98_0056150</name>
</gene>
<dbReference type="OrthoDB" id="6159439at2759"/>
<dbReference type="AlphaFoldDB" id="A0A132A9L8"/>
<name>A0A132A9L8_SARSC</name>
<feature type="region of interest" description="Disordered" evidence="1">
    <location>
        <begin position="18"/>
        <end position="48"/>
    </location>
</feature>
<evidence type="ECO:0000313" key="3">
    <source>
        <dbReference type="Proteomes" id="UP000616769"/>
    </source>
</evidence>
<evidence type="ECO:0000313" key="2">
    <source>
        <dbReference type="EMBL" id="KPM07130.1"/>
    </source>
</evidence>
<sequence>MTLALNQKKWKGYVKNVKKESSMAESLTTDDFDEDGEFKSTNSLSNPKEFPLNQSISFKKNLAPTILATDQPISSESLNVERDKAHSEKNCETFDSVLNSKAISFNNQFEIDVAKDQQQLSPFSLPEGVSINDTPPFSLSEIKLTSSISKSVTLANDLKFDPSLARSANCQSSNKKKKTRKIKKDCDLKHKPQLLLKISESTRQSASQQNEWLSHFMINRNDQDGLRLGLESVVRSKTKNKDFVDGIIDNNKRKAM</sequence>
<feature type="compositionally biased region" description="Polar residues" evidence="1">
    <location>
        <begin position="39"/>
        <end position="48"/>
    </location>
</feature>